<dbReference type="EMBL" id="LJSK01000103">
    <property type="protein sequence ID" value="KPI87089.1"/>
    <property type="molecule type" value="Genomic_DNA"/>
</dbReference>
<feature type="compositionally biased region" description="Basic and acidic residues" evidence="2">
    <location>
        <begin position="378"/>
        <end position="396"/>
    </location>
</feature>
<sequence>MSIFQHSWVSVLGGNEVVYEDPCKLVTEVPTLTTTTTSHCSAAPVAWTAASVTTRLTKKFDGDDWKDLIATVPSLLLQTFVCEASIALDVPQEAISDVQFRLGSLYVTFHVTHDDDISQEEMDRRIEEYPFREMWRLYNQRDGAPDGLDAALQRLKNMEMDLAEKERALEKERSAREANARDLERQLQALKDEMVGPIAQREQELLAQLAKEQAGRKKADGQLKTSEEQAKKLLEALKQAKLHTERQAQRHNDLIAAIIHENKKEKEAKEREYKEQMEVKDYVIENLKSQLRTRTADSASPRNSIVDTDQSAEFNRLMERMEDMAQVLQRSQEQESEARAQIQRLSDALKQSEEARLAESASYDNNVAALTQQLNSYRDTKLAEQHERRVKEDRQRGRGSVSDSVKENATIVRQYTTSLENLIGSLQDRLTVLNEEYSGYLNEAEDEVASERRILADHEEDSREIRKVFRTSSLGLQKIYWGTRESQAQDIIEQLDSAAARAETSSAAVRVAIAMLDSKARALNENKDWMEQHQKMMRELLVSLRELTQRALDRQRALMDDAATAAIQK</sequence>
<comment type="caution">
    <text evidence="4">The sequence shown here is derived from an EMBL/GenBank/DDBJ whole genome shotgun (WGS) entry which is preliminary data.</text>
</comment>
<accession>A0A0N0P612</accession>
<feature type="coiled-coil region" evidence="1">
    <location>
        <begin position="148"/>
        <end position="279"/>
    </location>
</feature>
<feature type="coiled-coil region" evidence="1">
    <location>
        <begin position="519"/>
        <end position="550"/>
    </location>
</feature>
<feature type="coiled-coil region" evidence="1">
    <location>
        <begin position="314"/>
        <end position="355"/>
    </location>
</feature>
<dbReference type="AlphaFoldDB" id="A0A0N0P612"/>
<organism evidence="4 5">
    <name type="scientific">Leptomonas seymouri</name>
    <dbReference type="NCBI Taxonomy" id="5684"/>
    <lineage>
        <taxon>Eukaryota</taxon>
        <taxon>Discoba</taxon>
        <taxon>Euglenozoa</taxon>
        <taxon>Kinetoplastea</taxon>
        <taxon>Metakinetoplastina</taxon>
        <taxon>Trypanosomatida</taxon>
        <taxon>Trypanosomatidae</taxon>
        <taxon>Leishmaniinae</taxon>
        <taxon>Leptomonas</taxon>
    </lineage>
</organism>
<dbReference type="Proteomes" id="UP000038009">
    <property type="component" value="Unassembled WGS sequence"/>
</dbReference>
<evidence type="ECO:0000313" key="5">
    <source>
        <dbReference type="Proteomes" id="UP000038009"/>
    </source>
</evidence>
<protein>
    <recommendedName>
        <fullName evidence="3">Flagellar attachment zone protein 1 conserved domain-containing protein</fullName>
    </recommendedName>
</protein>
<dbReference type="OrthoDB" id="263354at2759"/>
<keyword evidence="1" id="KW-0175">Coiled coil</keyword>
<reference evidence="4 5" key="1">
    <citation type="journal article" date="2015" name="PLoS Pathog.">
        <title>Leptomonas seymouri: Adaptations to the Dixenous Life Cycle Analyzed by Genome Sequencing, Transcriptome Profiling and Co-infection with Leishmania donovani.</title>
        <authorList>
            <person name="Kraeva N."/>
            <person name="Butenko A."/>
            <person name="Hlavacova J."/>
            <person name="Kostygov A."/>
            <person name="Myskova J."/>
            <person name="Grybchuk D."/>
            <person name="Lestinova T."/>
            <person name="Votypka J."/>
            <person name="Volf P."/>
            <person name="Opperdoes F."/>
            <person name="Flegontov P."/>
            <person name="Lukes J."/>
            <person name="Yurchenko V."/>
        </authorList>
    </citation>
    <scope>NUCLEOTIDE SEQUENCE [LARGE SCALE GENOMIC DNA]</scope>
    <source>
        <strain evidence="4 5">ATCC 30220</strain>
    </source>
</reference>
<proteinExistence type="predicted"/>
<evidence type="ECO:0000313" key="4">
    <source>
        <dbReference type="EMBL" id="KPI87089.1"/>
    </source>
</evidence>
<dbReference type="VEuPathDB" id="TriTrypDB:Lsey_0103_0230"/>
<dbReference type="Pfam" id="PF23398">
    <property type="entry name" value="FAZ1_cons"/>
    <property type="match status" value="1"/>
</dbReference>
<dbReference type="OMA" id="VTFHVTH"/>
<feature type="region of interest" description="Disordered" evidence="2">
    <location>
        <begin position="378"/>
        <end position="405"/>
    </location>
</feature>
<evidence type="ECO:0000259" key="3">
    <source>
        <dbReference type="Pfam" id="PF23398"/>
    </source>
</evidence>
<evidence type="ECO:0000256" key="1">
    <source>
        <dbReference type="SAM" id="Coils"/>
    </source>
</evidence>
<feature type="domain" description="Flagellar attachment zone protein 1 conserved" evidence="3">
    <location>
        <begin position="52"/>
        <end position="141"/>
    </location>
</feature>
<gene>
    <name evidence="4" type="ORF">ABL78_3851</name>
</gene>
<evidence type="ECO:0000256" key="2">
    <source>
        <dbReference type="SAM" id="MobiDB-lite"/>
    </source>
</evidence>
<dbReference type="InterPro" id="IPR056614">
    <property type="entry name" value="FAZ1_cons"/>
</dbReference>
<keyword evidence="5" id="KW-1185">Reference proteome</keyword>
<name>A0A0N0P612_LEPSE</name>